<dbReference type="Proteomes" id="UP000324897">
    <property type="component" value="Chromosome 2"/>
</dbReference>
<dbReference type="Gramene" id="TVU24261">
    <property type="protein sequence ID" value="TVU24261"/>
    <property type="gene ID" value="EJB05_26682"/>
</dbReference>
<sequence>MAKTASSTQCPPPPACFTPAAFIIWLLGKANNGRAPIESRLRDERLDWSQFSFLSNRTKLLRGMNYSWTDRNHQTRIK</sequence>
<comment type="caution">
    <text evidence="1">The sequence shown here is derived from an EMBL/GenBank/DDBJ whole genome shotgun (WGS) entry which is preliminary data.</text>
</comment>
<evidence type="ECO:0000313" key="1">
    <source>
        <dbReference type="EMBL" id="TVU24261.1"/>
    </source>
</evidence>
<keyword evidence="2" id="KW-1185">Reference proteome</keyword>
<proteinExistence type="predicted"/>
<gene>
    <name evidence="1" type="ORF">EJB05_26682</name>
</gene>
<dbReference type="EMBL" id="RWGY01000013">
    <property type="protein sequence ID" value="TVU24261.1"/>
    <property type="molecule type" value="Genomic_DNA"/>
</dbReference>
<evidence type="ECO:0000313" key="2">
    <source>
        <dbReference type="Proteomes" id="UP000324897"/>
    </source>
</evidence>
<organism evidence="1 2">
    <name type="scientific">Eragrostis curvula</name>
    <name type="common">weeping love grass</name>
    <dbReference type="NCBI Taxonomy" id="38414"/>
    <lineage>
        <taxon>Eukaryota</taxon>
        <taxon>Viridiplantae</taxon>
        <taxon>Streptophyta</taxon>
        <taxon>Embryophyta</taxon>
        <taxon>Tracheophyta</taxon>
        <taxon>Spermatophyta</taxon>
        <taxon>Magnoliopsida</taxon>
        <taxon>Liliopsida</taxon>
        <taxon>Poales</taxon>
        <taxon>Poaceae</taxon>
        <taxon>PACMAD clade</taxon>
        <taxon>Chloridoideae</taxon>
        <taxon>Eragrostideae</taxon>
        <taxon>Eragrostidinae</taxon>
        <taxon>Eragrostis</taxon>
    </lineage>
</organism>
<dbReference type="AlphaFoldDB" id="A0A5J9ULW4"/>
<name>A0A5J9ULW4_9POAL</name>
<protein>
    <submittedName>
        <fullName evidence="1">Uncharacterized protein</fullName>
    </submittedName>
</protein>
<accession>A0A5J9ULW4</accession>
<reference evidence="1 2" key="1">
    <citation type="journal article" date="2019" name="Sci. Rep.">
        <title>A high-quality genome of Eragrostis curvula grass provides insights into Poaceae evolution and supports new strategies to enhance forage quality.</title>
        <authorList>
            <person name="Carballo J."/>
            <person name="Santos B.A.C.M."/>
            <person name="Zappacosta D."/>
            <person name="Garbus I."/>
            <person name="Selva J.P."/>
            <person name="Gallo C.A."/>
            <person name="Diaz A."/>
            <person name="Albertini E."/>
            <person name="Caccamo M."/>
            <person name="Echenique V."/>
        </authorList>
    </citation>
    <scope>NUCLEOTIDE SEQUENCE [LARGE SCALE GENOMIC DNA]</scope>
    <source>
        <strain evidence="2">cv. Victoria</strain>
        <tissue evidence="1">Leaf</tissue>
    </source>
</reference>